<dbReference type="RefSeq" id="WP_103066238.1">
    <property type="nucleotide sequence ID" value="NZ_AZRL01000003.1"/>
</dbReference>
<dbReference type="Pfam" id="PF07883">
    <property type="entry name" value="Cupin_2"/>
    <property type="match status" value="1"/>
</dbReference>
<dbReference type="Proteomes" id="UP000236434">
    <property type="component" value="Unassembled WGS sequence"/>
</dbReference>
<dbReference type="CDD" id="cd02233">
    <property type="entry name" value="cupin_HNL-like"/>
    <property type="match status" value="1"/>
</dbReference>
<accession>A0A2K1P5L5</accession>
<dbReference type="OrthoDB" id="9802489at2"/>
<proteinExistence type="predicted"/>
<dbReference type="Gene3D" id="2.60.120.10">
    <property type="entry name" value="Jelly Rolls"/>
    <property type="match status" value="1"/>
</dbReference>
<protein>
    <submittedName>
        <fullName evidence="2">Cupin</fullName>
    </submittedName>
</protein>
<gene>
    <name evidence="2" type="ORF">X929_01180</name>
</gene>
<evidence type="ECO:0000313" key="2">
    <source>
        <dbReference type="EMBL" id="PNR98007.1"/>
    </source>
</evidence>
<dbReference type="EMBL" id="AZRL01000003">
    <property type="protein sequence ID" value="PNR98007.1"/>
    <property type="molecule type" value="Genomic_DNA"/>
</dbReference>
<organism evidence="2 3">
    <name type="scientific">Petrotoga olearia DSM 13574</name>
    <dbReference type="NCBI Taxonomy" id="1122955"/>
    <lineage>
        <taxon>Bacteria</taxon>
        <taxon>Thermotogati</taxon>
        <taxon>Thermotogota</taxon>
        <taxon>Thermotogae</taxon>
        <taxon>Petrotogales</taxon>
        <taxon>Petrotogaceae</taxon>
        <taxon>Petrotoga</taxon>
    </lineage>
</organism>
<dbReference type="InterPro" id="IPR014710">
    <property type="entry name" value="RmlC-like_jellyroll"/>
</dbReference>
<name>A0A2K1P5L5_9BACT</name>
<evidence type="ECO:0000313" key="3">
    <source>
        <dbReference type="Proteomes" id="UP000236434"/>
    </source>
</evidence>
<dbReference type="InterPro" id="IPR011051">
    <property type="entry name" value="RmlC_Cupin_sf"/>
</dbReference>
<reference evidence="2 3" key="1">
    <citation type="submission" date="2013-12" db="EMBL/GenBank/DDBJ databases">
        <title>Comparative genomics of Petrotoga isolates.</title>
        <authorList>
            <person name="Nesbo C.L."/>
            <person name="Charchuk R."/>
            <person name="Chow K."/>
        </authorList>
    </citation>
    <scope>NUCLEOTIDE SEQUENCE [LARGE SCALE GENOMIC DNA]</scope>
    <source>
        <strain evidence="2 3">DSM 13574</strain>
    </source>
</reference>
<evidence type="ECO:0000259" key="1">
    <source>
        <dbReference type="Pfam" id="PF07883"/>
    </source>
</evidence>
<dbReference type="SUPFAM" id="SSF51182">
    <property type="entry name" value="RmlC-like cupins"/>
    <property type="match status" value="1"/>
</dbReference>
<dbReference type="InterPro" id="IPR013096">
    <property type="entry name" value="Cupin_2"/>
</dbReference>
<dbReference type="PANTHER" id="PTHR43698">
    <property type="entry name" value="RIBD C-TERMINAL DOMAIN CONTAINING PROTEIN"/>
    <property type="match status" value="1"/>
</dbReference>
<sequence length="135" mass="14998">MADLSNSVIFPKGEKLESNNFSGNVWLNMIVPPHSKLGCPIGNVTFEPGCRNNWHKHPGGQILLVTGGRGWYQEEGKEARELRAGDVVEIPCNVKHWHGAAKDSWFVHLAIEANPEAGPVEWLEPVDDETYGELK</sequence>
<dbReference type="InterPro" id="IPR047263">
    <property type="entry name" value="HNL-like_cupin"/>
</dbReference>
<feature type="domain" description="Cupin type-2" evidence="1">
    <location>
        <begin position="44"/>
        <end position="104"/>
    </location>
</feature>
<dbReference type="AlphaFoldDB" id="A0A2K1P5L5"/>
<comment type="caution">
    <text evidence="2">The sequence shown here is derived from an EMBL/GenBank/DDBJ whole genome shotgun (WGS) entry which is preliminary data.</text>
</comment>
<dbReference type="PANTHER" id="PTHR43698:SF1">
    <property type="entry name" value="BLL4564 PROTEIN"/>
    <property type="match status" value="1"/>
</dbReference>